<dbReference type="Gene3D" id="2.60.200.40">
    <property type="match status" value="1"/>
</dbReference>
<evidence type="ECO:0000256" key="10">
    <source>
        <dbReference type="RuleBase" id="RU361128"/>
    </source>
</evidence>
<dbReference type="Pfam" id="PF00609">
    <property type="entry name" value="DAGK_acc"/>
    <property type="match status" value="1"/>
</dbReference>
<dbReference type="GeneID" id="106811016"/>
<dbReference type="SMART" id="SM00045">
    <property type="entry name" value="DAGKa"/>
    <property type="match status" value="1"/>
</dbReference>
<dbReference type="Pfam" id="PF00130">
    <property type="entry name" value="C1_1"/>
    <property type="match status" value="1"/>
</dbReference>
<dbReference type="InterPro" id="IPR000756">
    <property type="entry name" value="Diacylglycerol_kin_accessory"/>
</dbReference>
<dbReference type="InterPro" id="IPR001206">
    <property type="entry name" value="Diacylglycerol_kinase_cat_dom"/>
</dbReference>
<protein>
    <recommendedName>
        <fullName evidence="10">Diacylglycerol kinase</fullName>
        <shortName evidence="10">DAG kinase</shortName>
        <ecNumber evidence="10">2.7.1.107</ecNumber>
    </recommendedName>
</protein>
<organism evidence="14 15">
    <name type="scientific">Priapulus caudatus</name>
    <name type="common">Priapulid worm</name>
    <dbReference type="NCBI Taxonomy" id="37621"/>
    <lineage>
        <taxon>Eukaryota</taxon>
        <taxon>Metazoa</taxon>
        <taxon>Ecdysozoa</taxon>
        <taxon>Scalidophora</taxon>
        <taxon>Priapulida</taxon>
        <taxon>Priapulimorpha</taxon>
        <taxon>Priapulimorphida</taxon>
        <taxon>Priapulidae</taxon>
        <taxon>Priapulus</taxon>
    </lineage>
</organism>
<keyword evidence="4" id="KW-0677">Repeat</keyword>
<evidence type="ECO:0000256" key="1">
    <source>
        <dbReference type="ARBA" id="ARBA00001383"/>
    </source>
</evidence>
<evidence type="ECO:0000256" key="4">
    <source>
        <dbReference type="ARBA" id="ARBA00022737"/>
    </source>
</evidence>
<evidence type="ECO:0000256" key="7">
    <source>
        <dbReference type="ARBA" id="ARBA00022840"/>
    </source>
</evidence>
<dbReference type="EC" id="2.7.1.107" evidence="10"/>
<evidence type="ECO:0000256" key="3">
    <source>
        <dbReference type="ARBA" id="ARBA00022679"/>
    </source>
</evidence>
<comment type="similarity">
    <text evidence="2 10">Belongs to the eukaryotic diacylglycerol kinase family.</text>
</comment>
<dbReference type="InterPro" id="IPR016064">
    <property type="entry name" value="NAD/diacylglycerol_kinase_sf"/>
</dbReference>
<dbReference type="SUPFAM" id="SSF48403">
    <property type="entry name" value="Ankyrin repeat"/>
    <property type="match status" value="1"/>
</dbReference>
<dbReference type="SUPFAM" id="SSF111331">
    <property type="entry name" value="NAD kinase/diacylglycerol kinase-like"/>
    <property type="match status" value="1"/>
</dbReference>
<feature type="signal peptide" evidence="12">
    <location>
        <begin position="1"/>
        <end position="17"/>
    </location>
</feature>
<accession>A0ABM1ECU7</accession>
<sequence>MTSLLLWLLAFIPCASSPRLKTGGRKKCAACKIVVHVGCVAQLEKISFKCKQSFREAGARHLREHQHQQQQQQQAQMRHHWVHRRRQDGKCKECGKSFQQKFGFHSKDIIAISCSWCKAAYHNRSTCFRMQQIEEACTLGVHAGVIVPPHWIIKVPRKLGYLWLEFYRKVQNLRILACGGDGTVGWILSTLDALAFNPMPPVAVLPLGTGNDLARTLNWGGGYTDEPISKVVSSVEEGVVVQLDRWNLHVDRNPAAPPDPGDEASDKLPLDVVNNYFSLGADAQVALEFHASREAKPEKFNSRFRNRMFYAGAGGKDLLKRSWKYLAEHINLKCDGVDMTPKIQELKIHCLLFLNIPRYAGGTQPWGNPSSSAAMFETQRHDDGFLEVIGFSTASLAALQVGGHGERIAQCREVLLVTNKTIPMQVDGEPCKLGPSTIRITLRNQANMVLKPKVAGTGGGHVRRVSVPIINEQASMPLGLVVVENDADLEQVRMHIDSLQEDLAISPSFQRLGPKWCFLDSIAGEKLFHIDRAQESRHYVTDIASEDLYILDPTDMSRHSTASPVCGATGSPKEALLRHKDEEAGLKGTRGATAAAAAATSPPKSPSCTRLKRLVRQQSNEESGSGSETCGKPVRQLAPINKMFLDASKRGDLSRMQELVRQGADVLQPDQYGMTALHHAARFGHKELVRWLLSTSPIELLDMIDCEKLQTALHKAAWYQRRTICHLLATAGASLTVTDRDGNTPYMQAVRAEDSELAAYLKSQEQVQAVTSTDQETAV</sequence>
<evidence type="ECO:0000256" key="5">
    <source>
        <dbReference type="ARBA" id="ARBA00022741"/>
    </source>
</evidence>
<feature type="chain" id="PRO_5047236754" description="Diacylglycerol kinase" evidence="12">
    <location>
        <begin position="18"/>
        <end position="779"/>
    </location>
</feature>
<dbReference type="SMART" id="SM00248">
    <property type="entry name" value="ANK"/>
    <property type="match status" value="3"/>
</dbReference>
<keyword evidence="6 10" id="KW-0418">Kinase</keyword>
<evidence type="ECO:0000256" key="8">
    <source>
        <dbReference type="ARBA" id="ARBA00023043"/>
    </source>
</evidence>
<evidence type="ECO:0000256" key="11">
    <source>
        <dbReference type="SAM" id="MobiDB-lite"/>
    </source>
</evidence>
<gene>
    <name evidence="15" type="primary">LOC106811016</name>
</gene>
<keyword evidence="7 10" id="KW-0067">ATP-binding</keyword>
<dbReference type="PROSITE" id="PS50146">
    <property type="entry name" value="DAGK"/>
    <property type="match status" value="1"/>
</dbReference>
<evidence type="ECO:0000259" key="13">
    <source>
        <dbReference type="PROSITE" id="PS50146"/>
    </source>
</evidence>
<keyword evidence="14" id="KW-1185">Reference proteome</keyword>
<evidence type="ECO:0000256" key="6">
    <source>
        <dbReference type="ARBA" id="ARBA00022777"/>
    </source>
</evidence>
<dbReference type="InterPro" id="IPR037607">
    <property type="entry name" value="DGK"/>
</dbReference>
<dbReference type="PROSITE" id="PS50088">
    <property type="entry name" value="ANK_REPEAT"/>
    <property type="match status" value="1"/>
</dbReference>
<evidence type="ECO:0000256" key="2">
    <source>
        <dbReference type="ARBA" id="ARBA00009280"/>
    </source>
</evidence>
<dbReference type="Pfam" id="PF12796">
    <property type="entry name" value="Ank_2"/>
    <property type="match status" value="1"/>
</dbReference>
<dbReference type="PANTHER" id="PTHR11255:SF80">
    <property type="entry name" value="EYE-SPECIFIC DIACYLGLYCEROL KINASE"/>
    <property type="match status" value="1"/>
</dbReference>
<dbReference type="RefSeq" id="XP_014670018.1">
    <property type="nucleotide sequence ID" value="XM_014814532.1"/>
</dbReference>
<comment type="catalytic activity">
    <reaction evidence="1 10">
        <text>a 1,2-diacyl-sn-glycerol + ATP = a 1,2-diacyl-sn-glycero-3-phosphate + ADP + H(+)</text>
        <dbReference type="Rhea" id="RHEA:10272"/>
        <dbReference type="ChEBI" id="CHEBI:15378"/>
        <dbReference type="ChEBI" id="CHEBI:17815"/>
        <dbReference type="ChEBI" id="CHEBI:30616"/>
        <dbReference type="ChEBI" id="CHEBI:58608"/>
        <dbReference type="ChEBI" id="CHEBI:456216"/>
        <dbReference type="EC" id="2.7.1.107"/>
    </reaction>
</comment>
<keyword evidence="5 10" id="KW-0547">Nucleotide-binding</keyword>
<feature type="domain" description="DAGKc" evidence="13">
    <location>
        <begin position="164"/>
        <end position="252"/>
    </location>
</feature>
<evidence type="ECO:0000256" key="12">
    <source>
        <dbReference type="SAM" id="SignalP"/>
    </source>
</evidence>
<proteinExistence type="inferred from homology"/>
<dbReference type="InterPro" id="IPR017438">
    <property type="entry name" value="ATP-NAD_kinase_N"/>
</dbReference>
<dbReference type="Pfam" id="PF00781">
    <property type="entry name" value="DAGK_cat"/>
    <property type="match status" value="1"/>
</dbReference>
<dbReference type="PANTHER" id="PTHR11255">
    <property type="entry name" value="DIACYLGLYCEROL KINASE"/>
    <property type="match status" value="1"/>
</dbReference>
<dbReference type="Proteomes" id="UP000695022">
    <property type="component" value="Unplaced"/>
</dbReference>
<feature type="region of interest" description="Disordered" evidence="11">
    <location>
        <begin position="587"/>
        <end position="610"/>
    </location>
</feature>
<dbReference type="InterPro" id="IPR002219">
    <property type="entry name" value="PKC_DAG/PE"/>
</dbReference>
<keyword evidence="12" id="KW-0732">Signal</keyword>
<keyword evidence="3 10" id="KW-0808">Transferase</keyword>
<dbReference type="SMART" id="SM00109">
    <property type="entry name" value="C1"/>
    <property type="match status" value="1"/>
</dbReference>
<keyword evidence="8 9" id="KW-0040">ANK repeat</keyword>
<dbReference type="InterPro" id="IPR056383">
    <property type="entry name" value="DGKI-like_dom"/>
</dbReference>
<dbReference type="InterPro" id="IPR036770">
    <property type="entry name" value="Ankyrin_rpt-contain_sf"/>
</dbReference>
<dbReference type="Pfam" id="PF23578">
    <property type="entry name" value="DGKI"/>
    <property type="match status" value="1"/>
</dbReference>
<evidence type="ECO:0000313" key="15">
    <source>
        <dbReference type="RefSeq" id="XP_014670018.1"/>
    </source>
</evidence>
<dbReference type="Gene3D" id="1.25.40.20">
    <property type="entry name" value="Ankyrin repeat-containing domain"/>
    <property type="match status" value="1"/>
</dbReference>
<dbReference type="SMART" id="SM00046">
    <property type="entry name" value="DAGKc"/>
    <property type="match status" value="1"/>
</dbReference>
<dbReference type="InterPro" id="IPR002110">
    <property type="entry name" value="Ankyrin_rpt"/>
</dbReference>
<evidence type="ECO:0000256" key="9">
    <source>
        <dbReference type="PROSITE-ProRule" id="PRU00023"/>
    </source>
</evidence>
<evidence type="ECO:0000313" key="14">
    <source>
        <dbReference type="Proteomes" id="UP000695022"/>
    </source>
</evidence>
<name>A0ABM1ECU7_PRICU</name>
<dbReference type="PROSITE" id="PS50297">
    <property type="entry name" value="ANK_REP_REGION"/>
    <property type="match status" value="1"/>
</dbReference>
<dbReference type="Gene3D" id="3.40.50.10330">
    <property type="entry name" value="Probable inorganic polyphosphate/atp-NAD kinase, domain 1"/>
    <property type="match status" value="1"/>
</dbReference>
<reference evidence="15" key="1">
    <citation type="submission" date="2025-08" db="UniProtKB">
        <authorList>
            <consortium name="RefSeq"/>
        </authorList>
    </citation>
    <scope>IDENTIFICATION</scope>
</reference>
<feature type="repeat" description="ANK" evidence="9">
    <location>
        <begin position="672"/>
        <end position="694"/>
    </location>
</feature>